<keyword evidence="2" id="KW-1185">Reference proteome</keyword>
<protein>
    <submittedName>
        <fullName evidence="1">Uncharacterized protein</fullName>
    </submittedName>
</protein>
<dbReference type="AlphaFoldDB" id="A0ABC9NGT9"/>
<reference evidence="1" key="2">
    <citation type="submission" date="2013-11" db="EMBL/GenBank/DDBJ databases">
        <title>Draft genome sequence of Bacteroides uniformis (ATCC 8492).</title>
        <authorList>
            <person name="Sudarsanam P."/>
            <person name="Ley R."/>
            <person name="Guruge J."/>
            <person name="Turnbaugh P.J."/>
            <person name="Mahowald M."/>
            <person name="Liep D."/>
            <person name="Gordon J."/>
        </authorList>
    </citation>
    <scope>NUCLEOTIDE SEQUENCE</scope>
    <source>
        <strain evidence="1">ATCC 8492</strain>
    </source>
</reference>
<dbReference type="EMBL" id="AAYH02000034">
    <property type="protein sequence ID" value="EDO55864.1"/>
    <property type="molecule type" value="Genomic_DNA"/>
</dbReference>
<gene>
    <name evidence="1" type="ORF">BACUNI_00530</name>
</gene>
<evidence type="ECO:0000313" key="2">
    <source>
        <dbReference type="Proteomes" id="UP000004110"/>
    </source>
</evidence>
<organism evidence="1 2">
    <name type="scientific">Bacteroides uniformis (strain ATCC 8492 / DSM 6597 / CCUG 4942 / CIP 103695 / JCM 5828 / KCTC 5204 / NCTC 13054 / VPI 0061)</name>
    <dbReference type="NCBI Taxonomy" id="411479"/>
    <lineage>
        <taxon>Bacteria</taxon>
        <taxon>Pseudomonadati</taxon>
        <taxon>Bacteroidota</taxon>
        <taxon>Bacteroidia</taxon>
        <taxon>Bacteroidales</taxon>
        <taxon>Bacteroidaceae</taxon>
        <taxon>Bacteroides</taxon>
    </lineage>
</organism>
<sequence>MKKNGFFNLHTFPDSVIFAMWLSLIHKNKTMLFHLKKTNP</sequence>
<dbReference type="Proteomes" id="UP000004110">
    <property type="component" value="Unassembled WGS sequence"/>
</dbReference>
<comment type="caution">
    <text evidence="1">The sequence shown here is derived from an EMBL/GenBank/DDBJ whole genome shotgun (WGS) entry which is preliminary data.</text>
</comment>
<evidence type="ECO:0000313" key="1">
    <source>
        <dbReference type="EMBL" id="EDO55864.1"/>
    </source>
</evidence>
<reference evidence="1" key="1">
    <citation type="submission" date="2007-06" db="EMBL/GenBank/DDBJ databases">
        <authorList>
            <person name="Fulton L."/>
            <person name="Clifton S."/>
            <person name="Fulton B."/>
            <person name="Xu J."/>
            <person name="Minx P."/>
            <person name="Pepin K.H."/>
            <person name="Johnson M."/>
            <person name="Thiruvilangam P."/>
            <person name="Bhonagiri V."/>
            <person name="Nash W.E."/>
            <person name="Mardis E.R."/>
            <person name="Wilson R.K."/>
        </authorList>
    </citation>
    <scope>NUCLEOTIDE SEQUENCE [LARGE SCALE GENOMIC DNA]</scope>
    <source>
        <strain evidence="1">ATCC 8492</strain>
    </source>
</reference>
<name>A0ABC9NGT9_BACUC</name>
<proteinExistence type="predicted"/>
<accession>A0ABC9NGT9</accession>